<keyword evidence="3" id="KW-1185">Reference proteome</keyword>
<accession>A0A7K1UV89</accession>
<dbReference type="Pfam" id="PF09849">
    <property type="entry name" value="DUF2076"/>
    <property type="match status" value="1"/>
</dbReference>
<feature type="compositionally biased region" description="Basic and acidic residues" evidence="1">
    <location>
        <begin position="1"/>
        <end position="11"/>
    </location>
</feature>
<evidence type="ECO:0000313" key="2">
    <source>
        <dbReference type="EMBL" id="MVU78089.1"/>
    </source>
</evidence>
<evidence type="ECO:0000313" key="3">
    <source>
        <dbReference type="Proteomes" id="UP000466794"/>
    </source>
</evidence>
<gene>
    <name evidence="2" type="ORF">GPX89_12645</name>
</gene>
<dbReference type="EMBL" id="WRPP01000002">
    <property type="protein sequence ID" value="MVU78089.1"/>
    <property type="molecule type" value="Genomic_DNA"/>
</dbReference>
<proteinExistence type="predicted"/>
<organism evidence="2 3">
    <name type="scientific">Nocardia terrae</name>
    <dbReference type="NCBI Taxonomy" id="2675851"/>
    <lineage>
        <taxon>Bacteria</taxon>
        <taxon>Bacillati</taxon>
        <taxon>Actinomycetota</taxon>
        <taxon>Actinomycetes</taxon>
        <taxon>Mycobacteriales</taxon>
        <taxon>Nocardiaceae</taxon>
        <taxon>Nocardia</taxon>
    </lineage>
</organism>
<feature type="compositionally biased region" description="Basic residues" evidence="1">
    <location>
        <begin position="54"/>
        <end position="65"/>
    </location>
</feature>
<feature type="compositionally biased region" description="Low complexity" evidence="1">
    <location>
        <begin position="126"/>
        <end position="138"/>
    </location>
</feature>
<comment type="caution">
    <text evidence="2">The sequence shown here is derived from an EMBL/GenBank/DDBJ whole genome shotgun (WGS) entry which is preliminary data.</text>
</comment>
<evidence type="ECO:0000256" key="1">
    <source>
        <dbReference type="SAM" id="MobiDB-lite"/>
    </source>
</evidence>
<dbReference type="Proteomes" id="UP000466794">
    <property type="component" value="Unassembled WGS sequence"/>
</dbReference>
<feature type="region of interest" description="Disordered" evidence="1">
    <location>
        <begin position="1"/>
        <end position="147"/>
    </location>
</feature>
<dbReference type="InterPro" id="IPR018648">
    <property type="entry name" value="DUF2076"/>
</dbReference>
<name>A0A7K1UV89_9NOCA</name>
<feature type="region of interest" description="Disordered" evidence="1">
    <location>
        <begin position="170"/>
        <end position="206"/>
    </location>
</feature>
<protein>
    <submittedName>
        <fullName evidence="2">DUF2076 family protein</fullName>
    </submittedName>
</protein>
<dbReference type="AlphaFoldDB" id="A0A7K1UV89"/>
<reference evidence="2 3" key="1">
    <citation type="submission" date="2019-12" db="EMBL/GenBank/DDBJ databases">
        <title>Nocardia sp. nov. ET3-3 isolated from soil.</title>
        <authorList>
            <person name="Kanchanasin P."/>
            <person name="Tanasupawat S."/>
            <person name="Yuki M."/>
            <person name="Kudo T."/>
        </authorList>
    </citation>
    <scope>NUCLEOTIDE SEQUENCE [LARGE SCALE GENOMIC DNA]</scope>
    <source>
        <strain evidence="2 3">ET3-3</strain>
    </source>
</reference>
<sequence>MPADGRRDRVFIRWSPASLLTDRRPYGPHRTAPHRRSRRADSYRTAGGQGPAGRRGHPATHRITARRPLCADAGRDPPGAGAATSPGSDQRDERSARPAGPGERPSGGFLANLFGKPAQPAPAQPGAPAGFGAATPQSGGRGLGGGGFLATAASAAVGVAGGALLFQGLSSAFGGDESHSASAGSHAAAEAHEPSGFDGFDDAESW</sequence>